<keyword evidence="4" id="KW-1185">Reference proteome</keyword>
<evidence type="ECO:0000256" key="1">
    <source>
        <dbReference type="SAM" id="Phobius"/>
    </source>
</evidence>
<evidence type="ECO:0000313" key="3">
    <source>
        <dbReference type="EnsemblPlants" id="KRH52311"/>
    </source>
</evidence>
<dbReference type="InParanoid" id="A0A0R0JCL5"/>
<reference evidence="3" key="2">
    <citation type="submission" date="2018-02" db="UniProtKB">
        <authorList>
            <consortium name="EnsemblPlants"/>
        </authorList>
    </citation>
    <scope>IDENTIFICATION</scope>
    <source>
        <strain evidence="3">Williams 82</strain>
    </source>
</reference>
<proteinExistence type="predicted"/>
<organism evidence="2">
    <name type="scientific">Glycine max</name>
    <name type="common">Soybean</name>
    <name type="synonym">Glycine hispida</name>
    <dbReference type="NCBI Taxonomy" id="3847"/>
    <lineage>
        <taxon>Eukaryota</taxon>
        <taxon>Viridiplantae</taxon>
        <taxon>Streptophyta</taxon>
        <taxon>Embryophyta</taxon>
        <taxon>Tracheophyta</taxon>
        <taxon>Spermatophyta</taxon>
        <taxon>Magnoliopsida</taxon>
        <taxon>eudicotyledons</taxon>
        <taxon>Gunneridae</taxon>
        <taxon>Pentapetalae</taxon>
        <taxon>rosids</taxon>
        <taxon>fabids</taxon>
        <taxon>Fabales</taxon>
        <taxon>Fabaceae</taxon>
        <taxon>Papilionoideae</taxon>
        <taxon>50 kb inversion clade</taxon>
        <taxon>NPAAA clade</taxon>
        <taxon>indigoferoid/millettioid clade</taxon>
        <taxon>Phaseoleae</taxon>
        <taxon>Glycine</taxon>
        <taxon>Glycine subgen. Soja</taxon>
    </lineage>
</organism>
<name>A0A0R0JCL5_SOYBN</name>
<feature type="transmembrane region" description="Helical" evidence="1">
    <location>
        <begin position="9"/>
        <end position="31"/>
    </location>
</feature>
<feature type="transmembrane region" description="Helical" evidence="1">
    <location>
        <begin position="51"/>
        <end position="68"/>
    </location>
</feature>
<dbReference type="AlphaFoldDB" id="A0A0R0JCL5"/>
<dbReference type="SMR" id="A0A0R0JCL5"/>
<evidence type="ECO:0000313" key="4">
    <source>
        <dbReference type="Proteomes" id="UP000008827"/>
    </source>
</evidence>
<keyword evidence="1" id="KW-0812">Transmembrane</keyword>
<dbReference type="Gramene" id="KRH52311">
    <property type="protein sequence ID" value="KRH52311"/>
    <property type="gene ID" value="GLYMA_06G060900"/>
</dbReference>
<dbReference type="EMBL" id="CM000839">
    <property type="protein sequence ID" value="KRH52311.1"/>
    <property type="molecule type" value="Genomic_DNA"/>
</dbReference>
<reference evidence="2" key="3">
    <citation type="submission" date="2018-07" db="EMBL/GenBank/DDBJ databases">
        <title>WGS assembly of Glycine max.</title>
        <authorList>
            <person name="Schmutz J."/>
            <person name="Cannon S."/>
            <person name="Schlueter J."/>
            <person name="Ma J."/>
            <person name="Mitros T."/>
            <person name="Nelson W."/>
            <person name="Hyten D."/>
            <person name="Song Q."/>
            <person name="Thelen J."/>
            <person name="Cheng J."/>
            <person name="Xu D."/>
            <person name="Hellsten U."/>
            <person name="May G."/>
            <person name="Yu Y."/>
            <person name="Sakurai T."/>
            <person name="Umezawa T."/>
            <person name="Bhattacharyya M."/>
            <person name="Sandhu D."/>
            <person name="Valliyodan B."/>
            <person name="Lindquist E."/>
            <person name="Peto M."/>
            <person name="Grant D."/>
            <person name="Shu S."/>
            <person name="Goodstein D."/>
            <person name="Barry K."/>
            <person name="Futrell-Griggs M."/>
            <person name="Abernathy B."/>
            <person name="Du J."/>
            <person name="Tian Z."/>
            <person name="Zhu L."/>
            <person name="Gill N."/>
            <person name="Joshi T."/>
            <person name="Libault M."/>
            <person name="Sethuraman A."/>
            <person name="Zhang X."/>
            <person name="Shinozaki K."/>
            <person name="Nguyen H."/>
            <person name="Wing R."/>
            <person name="Cregan P."/>
            <person name="Specht J."/>
            <person name="Grimwood J."/>
            <person name="Rokhsar D."/>
            <person name="Stacey G."/>
            <person name="Shoemaker R."/>
            <person name="Jackson S."/>
        </authorList>
    </citation>
    <scope>NUCLEOTIDE SEQUENCE</scope>
    <source>
        <tissue evidence="2">Callus</tissue>
    </source>
</reference>
<protein>
    <submittedName>
        <fullName evidence="2 3">Uncharacterized protein</fullName>
    </submittedName>
</protein>
<sequence>MLISVPTHCFCVCVCFQCNYFYFFICCVYYMEYPFGMKSALYICVCFLKTGRFICLLLVLLFFIYAAFAV</sequence>
<keyword evidence="1" id="KW-1133">Transmembrane helix</keyword>
<reference evidence="2 3" key="1">
    <citation type="journal article" date="2010" name="Nature">
        <title>Genome sequence of the palaeopolyploid soybean.</title>
        <authorList>
            <person name="Schmutz J."/>
            <person name="Cannon S.B."/>
            <person name="Schlueter J."/>
            <person name="Ma J."/>
            <person name="Mitros T."/>
            <person name="Nelson W."/>
            <person name="Hyten D.L."/>
            <person name="Song Q."/>
            <person name="Thelen J.J."/>
            <person name="Cheng J."/>
            <person name="Xu D."/>
            <person name="Hellsten U."/>
            <person name="May G.D."/>
            <person name="Yu Y."/>
            <person name="Sakurai T."/>
            <person name="Umezawa T."/>
            <person name="Bhattacharyya M.K."/>
            <person name="Sandhu D."/>
            <person name="Valliyodan B."/>
            <person name="Lindquist E."/>
            <person name="Peto M."/>
            <person name="Grant D."/>
            <person name="Shu S."/>
            <person name="Goodstein D."/>
            <person name="Barry K."/>
            <person name="Futrell-Griggs M."/>
            <person name="Abernathy B."/>
            <person name="Du J."/>
            <person name="Tian Z."/>
            <person name="Zhu L."/>
            <person name="Gill N."/>
            <person name="Joshi T."/>
            <person name="Libault M."/>
            <person name="Sethuraman A."/>
            <person name="Zhang X.-C."/>
            <person name="Shinozaki K."/>
            <person name="Nguyen H.T."/>
            <person name="Wing R.A."/>
            <person name="Cregan P."/>
            <person name="Specht J."/>
            <person name="Grimwood J."/>
            <person name="Rokhsar D."/>
            <person name="Stacey G."/>
            <person name="Shoemaker R.C."/>
            <person name="Jackson S.A."/>
        </authorList>
    </citation>
    <scope>NUCLEOTIDE SEQUENCE [LARGE SCALE GENOMIC DNA]</scope>
    <source>
        <strain evidence="3">cv. Williams 82</strain>
        <tissue evidence="2">Callus</tissue>
    </source>
</reference>
<dbReference type="Proteomes" id="UP000008827">
    <property type="component" value="Chromosome 6"/>
</dbReference>
<keyword evidence="1" id="KW-0472">Membrane</keyword>
<dbReference type="EnsemblPlants" id="KRH52311">
    <property type="protein sequence ID" value="KRH52311"/>
    <property type="gene ID" value="GLYMA_06G060900"/>
</dbReference>
<gene>
    <name evidence="2" type="ORF">GLYMA_06G060900</name>
</gene>
<evidence type="ECO:0000313" key="2">
    <source>
        <dbReference type="EMBL" id="KRH52311.1"/>
    </source>
</evidence>
<accession>A0A0R0JCL5</accession>